<dbReference type="PANTHER" id="PTHR43240:SF5">
    <property type="entry name" value="1,4-DIHYDROXY-2-NAPHTHOYL-COA THIOESTERASE 1"/>
    <property type="match status" value="1"/>
</dbReference>
<evidence type="ECO:0000256" key="1">
    <source>
        <dbReference type="ARBA" id="ARBA00008324"/>
    </source>
</evidence>
<dbReference type="Gene3D" id="3.10.129.10">
    <property type="entry name" value="Hotdog Thioesterase"/>
    <property type="match status" value="1"/>
</dbReference>
<comment type="similarity">
    <text evidence="1">Belongs to the thioesterase PaaI family.</text>
</comment>
<accession>A0A2S9YHD2</accession>
<sequence length="155" mass="16470">MDLPELPASTLDQLNAIRGGFNEMIGLHFVSVSYEEVVGKLELRPAHHQPYGLVHGGVYSAMVETIASVGAALNLGALDLHTVGLENHTSFLRAVRSGTLVGRGLPLARGRRTQVWEVSITHEGKLAASGRVRLLGIERGSSLAGEVVAVKSETP</sequence>
<dbReference type="InterPro" id="IPR029069">
    <property type="entry name" value="HotDog_dom_sf"/>
</dbReference>
<dbReference type="InterPro" id="IPR006683">
    <property type="entry name" value="Thioestr_dom"/>
</dbReference>
<dbReference type="PANTHER" id="PTHR43240">
    <property type="entry name" value="1,4-DIHYDROXY-2-NAPHTHOYL-COA THIOESTERASE 1"/>
    <property type="match status" value="1"/>
</dbReference>
<dbReference type="AlphaFoldDB" id="A0A2S9YHD2"/>
<dbReference type="GO" id="GO:0005829">
    <property type="term" value="C:cytosol"/>
    <property type="evidence" value="ECO:0007669"/>
    <property type="project" value="TreeGrafter"/>
</dbReference>
<dbReference type="GO" id="GO:0061522">
    <property type="term" value="F:1,4-dihydroxy-2-naphthoyl-CoA thioesterase activity"/>
    <property type="evidence" value="ECO:0007669"/>
    <property type="project" value="TreeGrafter"/>
</dbReference>
<dbReference type="SUPFAM" id="SSF54637">
    <property type="entry name" value="Thioesterase/thiol ester dehydrase-isomerase"/>
    <property type="match status" value="1"/>
</dbReference>
<dbReference type="RefSeq" id="WP_106390224.1">
    <property type="nucleotide sequence ID" value="NZ_PVNK01000040.1"/>
</dbReference>
<dbReference type="Proteomes" id="UP000237968">
    <property type="component" value="Unassembled WGS sequence"/>
</dbReference>
<dbReference type="NCBIfam" id="TIGR00369">
    <property type="entry name" value="unchar_dom_1"/>
    <property type="match status" value="1"/>
</dbReference>
<evidence type="ECO:0000256" key="2">
    <source>
        <dbReference type="ARBA" id="ARBA00022801"/>
    </source>
</evidence>
<evidence type="ECO:0000313" key="4">
    <source>
        <dbReference type="EMBL" id="PRQ04416.1"/>
    </source>
</evidence>
<dbReference type="OrthoDB" id="9813282at2"/>
<evidence type="ECO:0000259" key="3">
    <source>
        <dbReference type="Pfam" id="PF03061"/>
    </source>
</evidence>
<gene>
    <name evidence="4" type="ORF">ENSA5_07760</name>
</gene>
<dbReference type="Pfam" id="PF03061">
    <property type="entry name" value="4HBT"/>
    <property type="match status" value="1"/>
</dbReference>
<dbReference type="CDD" id="cd03443">
    <property type="entry name" value="PaaI_thioesterase"/>
    <property type="match status" value="1"/>
</dbReference>
<organism evidence="4 5">
    <name type="scientific">Enhygromyxa salina</name>
    <dbReference type="NCBI Taxonomy" id="215803"/>
    <lineage>
        <taxon>Bacteria</taxon>
        <taxon>Pseudomonadati</taxon>
        <taxon>Myxococcota</taxon>
        <taxon>Polyangia</taxon>
        <taxon>Nannocystales</taxon>
        <taxon>Nannocystaceae</taxon>
        <taxon>Enhygromyxa</taxon>
    </lineage>
</organism>
<protein>
    <submittedName>
        <fullName evidence="4">Putative esterase</fullName>
        <ecNumber evidence="4">3.1.2.-</ecNumber>
    </submittedName>
</protein>
<dbReference type="InterPro" id="IPR003736">
    <property type="entry name" value="PAAI_dom"/>
</dbReference>
<comment type="caution">
    <text evidence="4">The sequence shown here is derived from an EMBL/GenBank/DDBJ whole genome shotgun (WGS) entry which is preliminary data.</text>
</comment>
<evidence type="ECO:0000313" key="5">
    <source>
        <dbReference type="Proteomes" id="UP000237968"/>
    </source>
</evidence>
<dbReference type="EC" id="3.1.2.-" evidence="4"/>
<proteinExistence type="inferred from homology"/>
<keyword evidence="5" id="KW-1185">Reference proteome</keyword>
<keyword evidence="2 4" id="KW-0378">Hydrolase</keyword>
<reference evidence="4 5" key="1">
    <citation type="submission" date="2018-03" db="EMBL/GenBank/DDBJ databases">
        <title>Draft Genome Sequences of the Obligatory Marine Myxobacteria Enhygromyxa salina SWB005.</title>
        <authorList>
            <person name="Poehlein A."/>
            <person name="Moghaddam J.A."/>
            <person name="Harms H."/>
            <person name="Alanjari M."/>
            <person name="Koenig G.M."/>
            <person name="Daniel R."/>
            <person name="Schaeberle T.F."/>
        </authorList>
    </citation>
    <scope>NUCLEOTIDE SEQUENCE [LARGE SCALE GENOMIC DNA]</scope>
    <source>
        <strain evidence="4 5">SWB005</strain>
    </source>
</reference>
<name>A0A2S9YHD2_9BACT</name>
<dbReference type="EMBL" id="PVNK01000040">
    <property type="protein sequence ID" value="PRQ04416.1"/>
    <property type="molecule type" value="Genomic_DNA"/>
</dbReference>
<feature type="domain" description="Thioesterase" evidence="3">
    <location>
        <begin position="51"/>
        <end position="124"/>
    </location>
</feature>